<evidence type="ECO:0000313" key="5">
    <source>
        <dbReference type="EMBL" id="CAL6041374.1"/>
    </source>
</evidence>
<dbReference type="EMBL" id="CATOUU010001045">
    <property type="protein sequence ID" value="CAI9968684.1"/>
    <property type="molecule type" value="Genomic_DNA"/>
</dbReference>
<name>A0AA86PY68_9EUKA</name>
<dbReference type="EMBL" id="CAXDID020000150">
    <property type="protein sequence ID" value="CAL6041374.1"/>
    <property type="molecule type" value="Genomic_DNA"/>
</dbReference>
<comment type="caution">
    <text evidence="3">The sequence shown here is derived from an EMBL/GenBank/DDBJ whole genome shotgun (WGS) entry which is preliminary data.</text>
</comment>
<keyword evidence="7" id="KW-1185">Reference proteome</keyword>
<dbReference type="PANTHER" id="PTHR46652">
    <property type="entry name" value="LEUCINE-RICH REPEAT AND IQ DOMAIN-CONTAINING PROTEIN 1-RELATED"/>
    <property type="match status" value="1"/>
</dbReference>
<accession>A0AA86PY68</accession>
<keyword evidence="2" id="KW-0677">Repeat</keyword>
<evidence type="ECO:0000256" key="2">
    <source>
        <dbReference type="ARBA" id="ARBA00022737"/>
    </source>
</evidence>
<protein>
    <submittedName>
        <fullName evidence="3">Uncharacterized protein</fullName>
    </submittedName>
</protein>
<proteinExistence type="predicted"/>
<dbReference type="InterPro" id="IPR001611">
    <property type="entry name" value="Leu-rich_rpt"/>
</dbReference>
<gene>
    <name evidence="3" type="ORF">HINF_LOCUS31120</name>
    <name evidence="5" type="ORF">HINF_LOCUS39027</name>
    <name evidence="6" type="ORF">HINF_LOCUS45898</name>
    <name evidence="4" type="ORF">HINF_LOCUS56329</name>
</gene>
<dbReference type="InterPro" id="IPR050836">
    <property type="entry name" value="SDS22/Internalin_LRR"/>
</dbReference>
<reference evidence="3" key="1">
    <citation type="submission" date="2023-06" db="EMBL/GenBank/DDBJ databases">
        <authorList>
            <person name="Kurt Z."/>
        </authorList>
    </citation>
    <scope>NUCLEOTIDE SEQUENCE</scope>
</reference>
<dbReference type="EMBL" id="CAXDID020000200">
    <property type="protein sequence ID" value="CAL6054083.1"/>
    <property type="molecule type" value="Genomic_DNA"/>
</dbReference>
<dbReference type="PROSITE" id="PS51450">
    <property type="entry name" value="LRR"/>
    <property type="match status" value="5"/>
</dbReference>
<sequence>MKAIAKATKKNERVQDQELINKYGKYIKNLELCINTDITLSNIDFVKDLPLSKLTVKSCPNIILEDIPDNIKELTLVNCDTVLKKADHLTKLVWTQSKTSKFEFPSGLKVSTLELFGFADIDLTTFKVVNSIRELKLSNCQLVDISKLKFLVNVTSLDISCNQIMNISYISSMNKAKRIIANKNQIRYINFVKQFFNLEYLDISDNQIQIIDDLQQCPLLHLNFSHNKVEDFSVLQYFLRLQFLSYQANKQITVVPQRNKRIFIADILKLQDLSTLDISFNYISFERNKNNRQNNYYNEIFDTNCVKFEELHNLKSLFINNIRMHMKLKEIQLLQFPKQLTHLSFNDTKLESVAQFCELEYLLHLEIANNNINNISDLAKLDKLQHLVIRNNKVSDISVVENLLHLKHFDASLNKIVDLQVFAQNTFESLEYLNLSCNKIDDISALTQYLNNGLIQHVDLSCNQLWDVSNVSLHRNTSVMLCNNYICDYNNLLQSENFQYESIGAQKVPDLKFIKSKILTGKKISVAEKREQLSQQFNESWCNAQLVYQKYIQYNYTQNLTSDTFVAKDNDYIQDLQPLCNWVVTAIWLQQCTNFRFSYLGLNVTQLTVVQSKISSISGIESMVQLKLLDLSENDIRDIYTLRFLINLQSIDLRQNQILFTDSVFTNMNRLKQLNLNCNKLSDTELLPAYAISSWQLKLTKFDSLVFELRQTIKRNTKININIQQKRLDTKWFKNQINHKLNGELQKLNQIVVLFVSFFADW</sequence>
<dbReference type="InterPro" id="IPR032675">
    <property type="entry name" value="LRR_dom_sf"/>
</dbReference>
<evidence type="ECO:0000313" key="6">
    <source>
        <dbReference type="EMBL" id="CAL6054083.1"/>
    </source>
</evidence>
<dbReference type="Gene3D" id="3.80.10.10">
    <property type="entry name" value="Ribonuclease Inhibitor"/>
    <property type="match status" value="3"/>
</dbReference>
<evidence type="ECO:0000256" key="1">
    <source>
        <dbReference type="ARBA" id="ARBA00022614"/>
    </source>
</evidence>
<dbReference type="EMBL" id="CATOUU010000716">
    <property type="protein sequence ID" value="CAI9943475.1"/>
    <property type="molecule type" value="Genomic_DNA"/>
</dbReference>
<dbReference type="SMART" id="SM00365">
    <property type="entry name" value="LRR_SD22"/>
    <property type="match status" value="8"/>
</dbReference>
<dbReference type="SUPFAM" id="SSF52058">
    <property type="entry name" value="L domain-like"/>
    <property type="match status" value="2"/>
</dbReference>
<evidence type="ECO:0000313" key="4">
    <source>
        <dbReference type="EMBL" id="CAI9968684.1"/>
    </source>
</evidence>
<organism evidence="3">
    <name type="scientific">Hexamita inflata</name>
    <dbReference type="NCBI Taxonomy" id="28002"/>
    <lineage>
        <taxon>Eukaryota</taxon>
        <taxon>Metamonada</taxon>
        <taxon>Diplomonadida</taxon>
        <taxon>Hexamitidae</taxon>
        <taxon>Hexamitinae</taxon>
        <taxon>Hexamita</taxon>
    </lineage>
</organism>
<evidence type="ECO:0000313" key="3">
    <source>
        <dbReference type="EMBL" id="CAI9943475.1"/>
    </source>
</evidence>
<dbReference type="PANTHER" id="PTHR46652:SF3">
    <property type="entry name" value="LEUCINE-RICH REPEAT-CONTAINING PROTEIN 9"/>
    <property type="match status" value="1"/>
</dbReference>
<evidence type="ECO:0000313" key="7">
    <source>
        <dbReference type="Proteomes" id="UP001642409"/>
    </source>
</evidence>
<dbReference type="Pfam" id="PF13516">
    <property type="entry name" value="LRR_6"/>
    <property type="match status" value="1"/>
</dbReference>
<dbReference type="Proteomes" id="UP001642409">
    <property type="component" value="Unassembled WGS sequence"/>
</dbReference>
<dbReference type="SUPFAM" id="SSF52075">
    <property type="entry name" value="Outer arm dynein light chain 1"/>
    <property type="match status" value="1"/>
</dbReference>
<dbReference type="AlphaFoldDB" id="A0AA86PY68"/>
<keyword evidence="1" id="KW-0433">Leucine-rich repeat</keyword>
<dbReference type="Pfam" id="PF00560">
    <property type="entry name" value="LRR_1"/>
    <property type="match status" value="1"/>
</dbReference>
<reference evidence="5 7" key="2">
    <citation type="submission" date="2024-07" db="EMBL/GenBank/DDBJ databases">
        <authorList>
            <person name="Akdeniz Z."/>
        </authorList>
    </citation>
    <scope>NUCLEOTIDE SEQUENCE [LARGE SCALE GENOMIC DNA]</scope>
</reference>